<dbReference type="SUPFAM" id="SSF51905">
    <property type="entry name" value="FAD/NAD(P)-binding domain"/>
    <property type="match status" value="1"/>
</dbReference>
<organism evidence="4 5">
    <name type="scientific">Pseudomonas syringae pv. primulae</name>
    <dbReference type="NCBI Taxonomy" id="251707"/>
    <lineage>
        <taxon>Bacteria</taxon>
        <taxon>Pseudomonadati</taxon>
        <taxon>Pseudomonadota</taxon>
        <taxon>Gammaproteobacteria</taxon>
        <taxon>Pseudomonadales</taxon>
        <taxon>Pseudomonadaceae</taxon>
        <taxon>Pseudomonas</taxon>
    </lineage>
</organism>
<dbReference type="EMBL" id="RBPY01000179">
    <property type="protein sequence ID" value="RMO69537.1"/>
    <property type="molecule type" value="Genomic_DNA"/>
</dbReference>
<dbReference type="PRINTS" id="PR00368">
    <property type="entry name" value="FADPNR"/>
</dbReference>
<dbReference type="Pfam" id="PF17806">
    <property type="entry name" value="SO_alpha_A3"/>
    <property type="match status" value="1"/>
</dbReference>
<accession>A0A3M3XHE2</accession>
<dbReference type="InterPro" id="IPR017224">
    <property type="entry name" value="Opine_Oxase_asu/HCN_bsu"/>
</dbReference>
<sequence>MHDGCLPGLLGAARRRAAGACVLDVAGGRSGSDSRTGAADMSADNVAIIGAGPAGIRAAQTLLAHGIKACLIDEGLRGGGQIYRRQPENFQRSARALYGLESAKAVAVHQTLDALAKQIDYRPQTLVWNAEDHRLDTLSNGMADSIDFSRLIVATGATDRILPVPGWTLPGVYSLGAAQIALKYQGCAIGESVVFCGSGPLLYLVAYQYAKAGANVVAVLDSAPFSAQCKALPALLGQPATLAKGVYYRAWLSARGIPIHQNAQLTRIEGEQRVNGIHWARNGTPGHLACDALAFAHALRSETQLADLLGCEFSWSPLNRAWLPTRDDCGRSSVAGVYLAGDGAGIMGADAAEMAGELAALGLLQDSGVEVDGLRVSELKAGLRRIERFRHGLETAFPFPEDWAAKVPDETVVCRCEEVTAGEIRSTVQDGHWQINRVKAMCRVGMGRCQGRMCGLAAAEIIARESGRPVQQIGRLRGQAPIKPLPFGVEVHSVDRQSVEKQP</sequence>
<dbReference type="InterPro" id="IPR051691">
    <property type="entry name" value="Metab_Enz_Cyan_OpOx_G3PDH"/>
</dbReference>
<dbReference type="Gene3D" id="1.10.10.1100">
    <property type="entry name" value="BFD-like [2Fe-2S]-binding domain"/>
    <property type="match status" value="1"/>
</dbReference>
<dbReference type="PANTHER" id="PTHR42949">
    <property type="entry name" value="ANAEROBIC GLYCEROL-3-PHOSPHATE DEHYDROGENASE SUBUNIT B"/>
    <property type="match status" value="1"/>
</dbReference>
<dbReference type="Proteomes" id="UP000281350">
    <property type="component" value="Unassembled WGS sequence"/>
</dbReference>
<comment type="caution">
    <text evidence="4">The sequence shown here is derived from an EMBL/GenBank/DDBJ whole genome shotgun (WGS) entry which is preliminary data.</text>
</comment>
<dbReference type="InterPro" id="IPR041854">
    <property type="entry name" value="BFD-like_2Fe2S-bd_dom_sf"/>
</dbReference>
<evidence type="ECO:0000259" key="3">
    <source>
        <dbReference type="Pfam" id="PF17806"/>
    </source>
</evidence>
<gene>
    <name evidence="4" type="ORF">ALQ36_04322</name>
</gene>
<name>A0A3M3XHE2_9PSED</name>
<evidence type="ECO:0000313" key="4">
    <source>
        <dbReference type="EMBL" id="RMO69537.1"/>
    </source>
</evidence>
<evidence type="ECO:0000259" key="2">
    <source>
        <dbReference type="Pfam" id="PF07992"/>
    </source>
</evidence>
<evidence type="ECO:0000313" key="5">
    <source>
        <dbReference type="Proteomes" id="UP000281350"/>
    </source>
</evidence>
<feature type="domain" description="FAD/NAD(P)-binding" evidence="2">
    <location>
        <begin position="45"/>
        <end position="356"/>
    </location>
</feature>
<dbReference type="PANTHER" id="PTHR42949:SF3">
    <property type="entry name" value="ANAEROBIC GLYCEROL-3-PHOSPHATE DEHYDROGENASE SUBUNIT B"/>
    <property type="match status" value="1"/>
</dbReference>
<dbReference type="CDD" id="cd19946">
    <property type="entry name" value="GlpA-like_Fer2_BFD-like"/>
    <property type="match status" value="1"/>
</dbReference>
<evidence type="ECO:0000256" key="1">
    <source>
        <dbReference type="ARBA" id="ARBA00023002"/>
    </source>
</evidence>
<dbReference type="Pfam" id="PF07992">
    <property type="entry name" value="Pyr_redox_2"/>
    <property type="match status" value="1"/>
</dbReference>
<feature type="domain" description="SoxA A3" evidence="3">
    <location>
        <begin position="413"/>
        <end position="489"/>
    </location>
</feature>
<proteinExistence type="predicted"/>
<dbReference type="InterPro" id="IPR036188">
    <property type="entry name" value="FAD/NAD-bd_sf"/>
</dbReference>
<dbReference type="PRINTS" id="PR00411">
    <property type="entry name" value="PNDRDTASEI"/>
</dbReference>
<dbReference type="PIRSF" id="PIRSF037495">
    <property type="entry name" value="Opine_OX_OoxA/HcnB"/>
    <property type="match status" value="1"/>
</dbReference>
<protein>
    <submittedName>
        <fullName evidence="4">Pyridine nucleotide-disulfide oxidoreductase protein</fullName>
    </submittedName>
</protein>
<dbReference type="InterPro" id="IPR041117">
    <property type="entry name" value="SoxA_A3"/>
</dbReference>
<keyword evidence="1" id="KW-0560">Oxidoreductase</keyword>
<dbReference type="AlphaFoldDB" id="A0A3M3XHE2"/>
<reference evidence="4 5" key="1">
    <citation type="submission" date="2018-08" db="EMBL/GenBank/DDBJ databases">
        <title>Recombination of ecologically and evolutionarily significant loci maintains genetic cohesion in the Pseudomonas syringae species complex.</title>
        <authorList>
            <person name="Dillon M."/>
            <person name="Thakur S."/>
            <person name="Almeida R.N.D."/>
            <person name="Weir B.S."/>
            <person name="Guttman D.S."/>
        </authorList>
    </citation>
    <scope>NUCLEOTIDE SEQUENCE [LARGE SCALE GENOMIC DNA]</scope>
    <source>
        <strain evidence="4 5">ICMP 2732</strain>
    </source>
</reference>
<dbReference type="GO" id="GO:0016491">
    <property type="term" value="F:oxidoreductase activity"/>
    <property type="evidence" value="ECO:0007669"/>
    <property type="project" value="UniProtKB-KW"/>
</dbReference>
<dbReference type="InterPro" id="IPR023753">
    <property type="entry name" value="FAD/NAD-binding_dom"/>
</dbReference>
<dbReference type="Gene3D" id="3.50.50.60">
    <property type="entry name" value="FAD/NAD(P)-binding domain"/>
    <property type="match status" value="2"/>
</dbReference>